<dbReference type="Proteomes" id="UP001295469">
    <property type="component" value="Chromosome A01"/>
</dbReference>
<dbReference type="EMBL" id="LK032086">
    <property type="protein sequence ID" value="CDY18538.1"/>
    <property type="molecule type" value="Genomic_DNA"/>
</dbReference>
<dbReference type="AlphaFoldDB" id="A0A078G1S0"/>
<reference evidence="1" key="3">
    <citation type="submission" date="2021-01" db="EMBL/GenBank/DDBJ databases">
        <authorList>
            <consortium name="Genoscope - CEA"/>
            <person name="William W."/>
        </authorList>
    </citation>
    <scope>NUCLEOTIDE SEQUENCE</scope>
</reference>
<dbReference type="Gramene" id="CDY18538">
    <property type="protein sequence ID" value="CDY18538"/>
    <property type="gene ID" value="GSBRNA2T00005566001"/>
</dbReference>
<dbReference type="PaxDb" id="3708-A0A078G1S0"/>
<dbReference type="EMBL" id="HG994355">
    <property type="protein sequence ID" value="CAF2154119.1"/>
    <property type="molecule type" value="Genomic_DNA"/>
</dbReference>
<reference evidence="2" key="2">
    <citation type="submission" date="2014-06" db="EMBL/GenBank/DDBJ databases">
        <authorList>
            <person name="Genoscope - CEA"/>
        </authorList>
    </citation>
    <scope>NUCLEOTIDE SEQUENCE</scope>
</reference>
<gene>
    <name evidence="2" type="primary">BnaA01g26570D</name>
    <name evidence="1" type="ORF">DARMORV10_A01P35730.1</name>
    <name evidence="2" type="ORF">GSBRNA2T00005566001</name>
</gene>
<evidence type="ECO:0000313" key="1">
    <source>
        <dbReference type="EMBL" id="CAF2154119.1"/>
    </source>
</evidence>
<sequence>MLKWMRLCLVSLCRRRSKMGRKNVVHVDPSPRWIKPISYMKPIWLYGV</sequence>
<organism evidence="2 3">
    <name type="scientific">Brassica napus</name>
    <name type="common">Rape</name>
    <dbReference type="NCBI Taxonomy" id="3708"/>
    <lineage>
        <taxon>Eukaryota</taxon>
        <taxon>Viridiplantae</taxon>
        <taxon>Streptophyta</taxon>
        <taxon>Embryophyta</taxon>
        <taxon>Tracheophyta</taxon>
        <taxon>Spermatophyta</taxon>
        <taxon>Magnoliopsida</taxon>
        <taxon>eudicotyledons</taxon>
        <taxon>Gunneridae</taxon>
        <taxon>Pentapetalae</taxon>
        <taxon>rosids</taxon>
        <taxon>malvids</taxon>
        <taxon>Brassicales</taxon>
        <taxon>Brassicaceae</taxon>
        <taxon>Brassiceae</taxon>
        <taxon>Brassica</taxon>
    </lineage>
</organism>
<accession>A0A078G1S0</accession>
<reference evidence="2 3" key="1">
    <citation type="journal article" date="2014" name="Science">
        <title>Plant genetics. Early allopolyploid evolution in the post-Neolithic Brassica napus oilseed genome.</title>
        <authorList>
            <person name="Chalhoub B."/>
            <person name="Denoeud F."/>
            <person name="Liu S."/>
            <person name="Parkin I.A."/>
            <person name="Tang H."/>
            <person name="Wang X."/>
            <person name="Chiquet J."/>
            <person name="Belcram H."/>
            <person name="Tong C."/>
            <person name="Samans B."/>
            <person name="Correa M."/>
            <person name="Da Silva C."/>
            <person name="Just J."/>
            <person name="Falentin C."/>
            <person name="Koh C.S."/>
            <person name="Le Clainche I."/>
            <person name="Bernard M."/>
            <person name="Bento P."/>
            <person name="Noel B."/>
            <person name="Labadie K."/>
            <person name="Alberti A."/>
            <person name="Charles M."/>
            <person name="Arnaud D."/>
            <person name="Guo H."/>
            <person name="Daviaud C."/>
            <person name="Alamery S."/>
            <person name="Jabbari K."/>
            <person name="Zhao M."/>
            <person name="Edger P.P."/>
            <person name="Chelaifa H."/>
            <person name="Tack D."/>
            <person name="Lassalle G."/>
            <person name="Mestiri I."/>
            <person name="Schnel N."/>
            <person name="Le Paslier M.C."/>
            <person name="Fan G."/>
            <person name="Renault V."/>
            <person name="Bayer P.E."/>
            <person name="Golicz A.A."/>
            <person name="Manoli S."/>
            <person name="Lee T.H."/>
            <person name="Thi V.H."/>
            <person name="Chalabi S."/>
            <person name="Hu Q."/>
            <person name="Fan C."/>
            <person name="Tollenaere R."/>
            <person name="Lu Y."/>
            <person name="Battail C."/>
            <person name="Shen J."/>
            <person name="Sidebottom C.H."/>
            <person name="Wang X."/>
            <person name="Canaguier A."/>
            <person name="Chauveau A."/>
            <person name="Berard A."/>
            <person name="Deniot G."/>
            <person name="Guan M."/>
            <person name="Liu Z."/>
            <person name="Sun F."/>
            <person name="Lim Y.P."/>
            <person name="Lyons E."/>
            <person name="Town C.D."/>
            <person name="Bancroft I."/>
            <person name="Wang X."/>
            <person name="Meng J."/>
            <person name="Ma J."/>
            <person name="Pires J.C."/>
            <person name="King G.J."/>
            <person name="Brunel D."/>
            <person name="Delourme R."/>
            <person name="Renard M."/>
            <person name="Aury J.M."/>
            <person name="Adams K.L."/>
            <person name="Batley J."/>
            <person name="Snowdon R.J."/>
            <person name="Tost J."/>
            <person name="Edwards D."/>
            <person name="Zhou Y."/>
            <person name="Hua W."/>
            <person name="Sharpe A.G."/>
            <person name="Paterson A.H."/>
            <person name="Guan C."/>
            <person name="Wincker P."/>
        </authorList>
    </citation>
    <scope>NUCLEOTIDE SEQUENCE [LARGE SCALE GENOMIC DNA]</scope>
    <source>
        <strain evidence="3">cv. Darmor-bzh</strain>
    </source>
</reference>
<evidence type="ECO:0000313" key="2">
    <source>
        <dbReference type="EMBL" id="CDY18538.1"/>
    </source>
</evidence>
<keyword evidence="3" id="KW-1185">Reference proteome</keyword>
<protein>
    <submittedName>
        <fullName evidence="1">(rape) hypothetical protein</fullName>
    </submittedName>
    <submittedName>
        <fullName evidence="2">BnaA01g26570D protein</fullName>
    </submittedName>
</protein>
<dbReference type="Proteomes" id="UP000028999">
    <property type="component" value="Unassembled WGS sequence"/>
</dbReference>
<name>A0A078G1S0_BRANA</name>
<evidence type="ECO:0000313" key="3">
    <source>
        <dbReference type="Proteomes" id="UP000028999"/>
    </source>
</evidence>
<proteinExistence type="predicted"/>